<dbReference type="STRING" id="555874.SAMN04488065_0916"/>
<protein>
    <submittedName>
        <fullName evidence="2">Uncharacterized protein</fullName>
    </submittedName>
</protein>
<gene>
    <name evidence="2" type="ORF">SAMN04488065_0916</name>
</gene>
<organism evidence="2 3">
    <name type="scientific">Haloplanus vescus</name>
    <dbReference type="NCBI Taxonomy" id="555874"/>
    <lineage>
        <taxon>Archaea</taxon>
        <taxon>Methanobacteriati</taxon>
        <taxon>Methanobacteriota</taxon>
        <taxon>Stenosarchaea group</taxon>
        <taxon>Halobacteria</taxon>
        <taxon>Halobacteriales</taxon>
        <taxon>Haloferacaceae</taxon>
        <taxon>Haloplanus</taxon>
    </lineage>
</organism>
<reference evidence="2 3" key="1">
    <citation type="submission" date="2016-10" db="EMBL/GenBank/DDBJ databases">
        <authorList>
            <person name="de Groot N.N."/>
        </authorList>
    </citation>
    <scope>NUCLEOTIDE SEQUENCE [LARGE SCALE GENOMIC DNA]</scope>
    <source>
        <strain evidence="2 3">CGMCC 1.8712</strain>
    </source>
</reference>
<evidence type="ECO:0000256" key="1">
    <source>
        <dbReference type="SAM" id="MobiDB-lite"/>
    </source>
</evidence>
<dbReference type="AlphaFoldDB" id="A0A1H3WJB0"/>
<dbReference type="RefSeq" id="WP_092632089.1">
    <property type="nucleotide sequence ID" value="NZ_FNQT01000001.1"/>
</dbReference>
<name>A0A1H3WJB0_9EURY</name>
<sequence>MHRRTRLVGAGATVVAAVLSIVSTVLALVRTGLTTHADQLGWSETTESTPTVDAAEVKGGASPWV</sequence>
<dbReference type="EMBL" id="FNQT01000001">
    <property type="protein sequence ID" value="SDZ87215.1"/>
    <property type="molecule type" value="Genomic_DNA"/>
</dbReference>
<evidence type="ECO:0000313" key="3">
    <source>
        <dbReference type="Proteomes" id="UP000236755"/>
    </source>
</evidence>
<evidence type="ECO:0000313" key="2">
    <source>
        <dbReference type="EMBL" id="SDZ87215.1"/>
    </source>
</evidence>
<dbReference type="Proteomes" id="UP000236755">
    <property type="component" value="Unassembled WGS sequence"/>
</dbReference>
<feature type="region of interest" description="Disordered" evidence="1">
    <location>
        <begin position="44"/>
        <end position="65"/>
    </location>
</feature>
<accession>A0A1H3WJB0</accession>
<proteinExistence type="predicted"/>
<keyword evidence="3" id="KW-1185">Reference proteome</keyword>